<dbReference type="RefSeq" id="WP_105541263.1">
    <property type="nucleotide sequence ID" value="NZ_JBBGZH010000001.1"/>
</dbReference>
<sequence>MNGLLKGHEAGAKTVDVYRKHGISDATFYKYNKTKYGGMAVSDARKLKALEDENAKLKKLLDEAIPDNAILKDIASKKGTPDVKWDAVVHICAQARGEPASSVRGFIGGSVEHAIS</sequence>
<dbReference type="Proteomes" id="UP001375812">
    <property type="component" value="Unassembled WGS sequence"/>
</dbReference>
<reference evidence="1 2" key="1">
    <citation type="submission" date="2023-12" db="EMBL/GenBank/DDBJ databases">
        <title>Gut-associated functions are favored during microbiome assembly across C. elegans life.</title>
        <authorList>
            <person name="Zimmermann J."/>
        </authorList>
    </citation>
    <scope>NUCLEOTIDE SEQUENCE [LARGE SCALE GENOMIC DNA]</scope>
    <source>
        <strain evidence="1 2">MYb71</strain>
    </source>
</reference>
<dbReference type="EMBL" id="JBBGZH010000001">
    <property type="protein sequence ID" value="MEJ5018694.1"/>
    <property type="molecule type" value="Genomic_DNA"/>
</dbReference>
<dbReference type="InterPro" id="IPR052546">
    <property type="entry name" value="Transposase_8_domain"/>
</dbReference>
<organism evidence="1 2">
    <name type="scientific">Ochrobactrum vermis</name>
    <dbReference type="NCBI Taxonomy" id="1827297"/>
    <lineage>
        <taxon>Bacteria</taxon>
        <taxon>Pseudomonadati</taxon>
        <taxon>Pseudomonadota</taxon>
        <taxon>Alphaproteobacteria</taxon>
        <taxon>Hyphomicrobiales</taxon>
        <taxon>Brucellaceae</taxon>
        <taxon>Brucella/Ochrobactrum group</taxon>
        <taxon>Ochrobactrum</taxon>
    </lineage>
</organism>
<comment type="caution">
    <text evidence="1">The sequence shown here is derived from an EMBL/GenBank/DDBJ whole genome shotgun (WGS) entry which is preliminary data.</text>
</comment>
<dbReference type="PANTHER" id="PTHR33609:SF1">
    <property type="entry name" value="TRANSPOSASE"/>
    <property type="match status" value="1"/>
</dbReference>
<keyword evidence="2" id="KW-1185">Reference proteome</keyword>
<protein>
    <submittedName>
        <fullName evidence="1">Transposase</fullName>
    </submittedName>
</protein>
<proteinExistence type="predicted"/>
<dbReference type="PANTHER" id="PTHR33609">
    <property type="entry name" value="LOW CALCIUM RESPONSE LOCUS PROTEIN S"/>
    <property type="match status" value="1"/>
</dbReference>
<gene>
    <name evidence="1" type="ORF">WH297_02915</name>
</gene>
<dbReference type="Pfam" id="PF01527">
    <property type="entry name" value="HTH_Tnp_1"/>
    <property type="match status" value="1"/>
</dbReference>
<evidence type="ECO:0000313" key="2">
    <source>
        <dbReference type="Proteomes" id="UP001375812"/>
    </source>
</evidence>
<accession>A0ABU8P8V9</accession>
<evidence type="ECO:0000313" key="1">
    <source>
        <dbReference type="EMBL" id="MEJ5018694.1"/>
    </source>
</evidence>
<name>A0ABU8P8V9_9HYPH</name>
<dbReference type="InterPro" id="IPR002514">
    <property type="entry name" value="Transposase_8"/>
</dbReference>